<sequence>MAKLIVYCNERIITRFKGTAAKRKELEKQLHNRKAGLAGEEKLLRTILSTGLPAGSEVLWDVSLPLPFGALIQLDAIVLLPAGVFVFEAKQIGGRLRFTQGPAELQKWENGIIVQSVDCPAAQFQDQQESLEVWLGLQQKQAKVGGSVVLTANPTVEYIPSGLPVIRLRELRSLLRSYQRQPSIWTSDNIQNLADAIRQQHLPFLPFPFCDFVQVPREDIFWGPICTCSTALDRVSERLWDCLVCGPSSQVPYATTLLDWFLLGGRVIYPRQFRELFQLSSSSSSHRILTSLGLTQVGQGRTTCYVLDYSNVFYFIRQLSLLFPDSRLPSSSAGLVSGESND</sequence>
<accession>A0ABV2GE68</accession>
<dbReference type="Proteomes" id="UP001549099">
    <property type="component" value="Unassembled WGS sequence"/>
</dbReference>
<evidence type="ECO:0000259" key="1">
    <source>
        <dbReference type="PROSITE" id="PS50965"/>
    </source>
</evidence>
<reference evidence="2 3" key="1">
    <citation type="submission" date="2024-06" db="EMBL/GenBank/DDBJ databases">
        <title>Genomic Encyclopedia of Type Strains, Phase IV (KMG-IV): sequencing the most valuable type-strain genomes for metagenomic binning, comparative biology and taxonomic classification.</title>
        <authorList>
            <person name="Goeker M."/>
        </authorList>
    </citation>
    <scope>NUCLEOTIDE SEQUENCE [LARGE SCALE GENOMIC DNA]</scope>
    <source>
        <strain evidence="2 3">DSM 26128</strain>
    </source>
</reference>
<comment type="caution">
    <text evidence="2">The sequence shown here is derived from an EMBL/GenBank/DDBJ whole genome shotgun (WGS) entry which is preliminary data.</text>
</comment>
<proteinExistence type="predicted"/>
<gene>
    <name evidence="2" type="ORF">ABID49_002514</name>
</gene>
<dbReference type="Pfam" id="PF08378">
    <property type="entry name" value="NERD"/>
    <property type="match status" value="1"/>
</dbReference>
<dbReference type="InterPro" id="IPR011528">
    <property type="entry name" value="NERD"/>
</dbReference>
<name>A0ABV2GE68_9BACL</name>
<evidence type="ECO:0000313" key="3">
    <source>
        <dbReference type="Proteomes" id="UP001549099"/>
    </source>
</evidence>
<dbReference type="EMBL" id="JBEPLW010000027">
    <property type="protein sequence ID" value="MET3576585.1"/>
    <property type="molecule type" value="Genomic_DNA"/>
</dbReference>
<dbReference type="PROSITE" id="PS50965">
    <property type="entry name" value="NERD"/>
    <property type="match status" value="1"/>
</dbReference>
<keyword evidence="3" id="KW-1185">Reference proteome</keyword>
<evidence type="ECO:0000313" key="2">
    <source>
        <dbReference type="EMBL" id="MET3576585.1"/>
    </source>
</evidence>
<feature type="domain" description="NERD" evidence="1">
    <location>
        <begin position="35"/>
        <end position="154"/>
    </location>
</feature>
<protein>
    <recommendedName>
        <fullName evidence="1">NERD domain-containing protein</fullName>
    </recommendedName>
</protein>
<organism evidence="2 3">
    <name type="scientific">Bhargavaea ullalensis</name>
    <dbReference type="NCBI Taxonomy" id="1265685"/>
    <lineage>
        <taxon>Bacteria</taxon>
        <taxon>Bacillati</taxon>
        <taxon>Bacillota</taxon>
        <taxon>Bacilli</taxon>
        <taxon>Bacillales</taxon>
        <taxon>Caryophanaceae</taxon>
        <taxon>Bhargavaea</taxon>
    </lineage>
</organism>
<dbReference type="RefSeq" id="WP_354198759.1">
    <property type="nucleotide sequence ID" value="NZ_JBEPLW010000027.1"/>
</dbReference>